<evidence type="ECO:0000256" key="1">
    <source>
        <dbReference type="SAM" id="MobiDB-lite"/>
    </source>
</evidence>
<evidence type="ECO:0000313" key="3">
    <source>
        <dbReference type="Proteomes" id="UP000036987"/>
    </source>
</evidence>
<proteinExistence type="predicted"/>
<evidence type="ECO:0000313" key="2">
    <source>
        <dbReference type="EMBL" id="KMZ74404.1"/>
    </source>
</evidence>
<protein>
    <recommendedName>
        <fullName evidence="4">Protein JASON</fullName>
    </recommendedName>
</protein>
<gene>
    <name evidence="2" type="ORF">ZOSMA_12G00920</name>
</gene>
<dbReference type="OMA" id="MACFLDC"/>
<feature type="compositionally biased region" description="Polar residues" evidence="1">
    <location>
        <begin position="164"/>
        <end position="174"/>
    </location>
</feature>
<dbReference type="Proteomes" id="UP000036987">
    <property type="component" value="Unassembled WGS sequence"/>
</dbReference>
<dbReference type="GO" id="GO:0007142">
    <property type="term" value="P:male meiosis II"/>
    <property type="evidence" value="ECO:0007669"/>
    <property type="project" value="InterPro"/>
</dbReference>
<name>A0A0K9PZP8_ZOSMR</name>
<dbReference type="PANTHER" id="PTHR33318:SF7">
    <property type="entry name" value="PROTEIN JASON"/>
    <property type="match status" value="1"/>
</dbReference>
<dbReference type="PANTHER" id="PTHR33318">
    <property type="entry name" value="ASPARTYL/GLUTAMYL-TRNA(ASN/GLN) AMIDOTRANSFERASE SUBUNIT"/>
    <property type="match status" value="1"/>
</dbReference>
<evidence type="ECO:0008006" key="4">
    <source>
        <dbReference type="Google" id="ProtNLM"/>
    </source>
</evidence>
<keyword evidence="3" id="KW-1185">Reference proteome</keyword>
<feature type="region of interest" description="Disordered" evidence="1">
    <location>
        <begin position="118"/>
        <end position="174"/>
    </location>
</feature>
<comment type="caution">
    <text evidence="2">The sequence shown here is derived from an EMBL/GenBank/DDBJ whole genome shotgun (WGS) entry which is preliminary data.</text>
</comment>
<dbReference type="STRING" id="29655.A0A0K9PZP8"/>
<dbReference type="AlphaFoldDB" id="A0A0K9PZP8"/>
<dbReference type="EMBL" id="LFYR01000338">
    <property type="protein sequence ID" value="KMZ74404.1"/>
    <property type="molecule type" value="Genomic_DNA"/>
</dbReference>
<feature type="region of interest" description="Disordered" evidence="1">
    <location>
        <begin position="384"/>
        <end position="403"/>
    </location>
</feature>
<feature type="compositionally biased region" description="Low complexity" evidence="1">
    <location>
        <begin position="140"/>
        <end position="152"/>
    </location>
</feature>
<sequence>MGCFFGCFRFKPNDQAIDDVICPKVSYSRSKEGFNLVRQERNTSKKNQLSSMFLYGVSPRDNGSGLSSIGRELKKEAKFVKTCGTLMETPDEVQKTSQNETFKQINWNEKTDPTLLSSLLNSEKSKRYTSEQTKNRSKRSNSLSSLMSDSSSVVEVEGDKNKTEAQSPLGTSPCNISTPWIGSYQRQLAESRQSPYPTPLKLVNEMETPCTVYPSGQENFRRCAPSQFVYPVLNCGDDISKCKPKTFLSCQPGCLQPEEFSTPNGKSSVTVALNSSAKGEEKLTPIDSLPSLSQWLKPPLPEEERRKIREAFLKESSPSGKSPNVDRPIIGIVAAHWNDEETTHISPKKWFDGNGIPNSTNKYKEDQKVSWHATPFEERLEKALSDDTQIQRSDGRKLMSTPIQFDEECDTAASQGNILSGST</sequence>
<reference evidence="3" key="1">
    <citation type="journal article" date="2016" name="Nature">
        <title>The genome of the seagrass Zostera marina reveals angiosperm adaptation to the sea.</title>
        <authorList>
            <person name="Olsen J.L."/>
            <person name="Rouze P."/>
            <person name="Verhelst B."/>
            <person name="Lin Y.-C."/>
            <person name="Bayer T."/>
            <person name="Collen J."/>
            <person name="Dattolo E."/>
            <person name="De Paoli E."/>
            <person name="Dittami S."/>
            <person name="Maumus F."/>
            <person name="Michel G."/>
            <person name="Kersting A."/>
            <person name="Lauritano C."/>
            <person name="Lohaus R."/>
            <person name="Toepel M."/>
            <person name="Tonon T."/>
            <person name="Vanneste K."/>
            <person name="Amirebrahimi M."/>
            <person name="Brakel J."/>
            <person name="Bostroem C."/>
            <person name="Chovatia M."/>
            <person name="Grimwood J."/>
            <person name="Jenkins J.W."/>
            <person name="Jueterbock A."/>
            <person name="Mraz A."/>
            <person name="Stam W.T."/>
            <person name="Tice H."/>
            <person name="Bornberg-Bauer E."/>
            <person name="Green P.J."/>
            <person name="Pearson G.A."/>
            <person name="Procaccini G."/>
            <person name="Duarte C.M."/>
            <person name="Schmutz J."/>
            <person name="Reusch T.B.H."/>
            <person name="Van de Peer Y."/>
        </authorList>
    </citation>
    <scope>NUCLEOTIDE SEQUENCE [LARGE SCALE GENOMIC DNA]</scope>
    <source>
        <strain evidence="3">cv. Finnish</strain>
    </source>
</reference>
<dbReference type="InterPro" id="IPR039300">
    <property type="entry name" value="JASON"/>
</dbReference>
<accession>A0A0K9PZP8</accession>
<organism evidence="2 3">
    <name type="scientific">Zostera marina</name>
    <name type="common">Eelgrass</name>
    <dbReference type="NCBI Taxonomy" id="29655"/>
    <lineage>
        <taxon>Eukaryota</taxon>
        <taxon>Viridiplantae</taxon>
        <taxon>Streptophyta</taxon>
        <taxon>Embryophyta</taxon>
        <taxon>Tracheophyta</taxon>
        <taxon>Spermatophyta</taxon>
        <taxon>Magnoliopsida</taxon>
        <taxon>Liliopsida</taxon>
        <taxon>Zosteraceae</taxon>
        <taxon>Zostera</taxon>
    </lineage>
</organism>
<dbReference type="OrthoDB" id="1932581at2759"/>